<sequence length="74" mass="8608">MEVSELKVLIKETMREVLQEERLRLCQILIPYIGDDEQRELEVEFGVPADSDDEEVVDLTDWVKNGNQISQKSD</sequence>
<dbReference type="AlphaFoldDB" id="A0A2N6JYD1"/>
<proteinExistence type="predicted"/>
<reference evidence="1 2" key="1">
    <citation type="submission" date="2017-08" db="EMBL/GenBank/DDBJ databases">
        <title>Genomes of Fischerella (Mastigocladus) sp. strains.</title>
        <authorList>
            <person name="Miller S.R."/>
        </authorList>
    </citation>
    <scope>NUCLEOTIDE SEQUENCE [LARGE SCALE GENOMIC DNA]</scope>
    <source>
        <strain evidence="1 2">CCMEE 5323</strain>
    </source>
</reference>
<name>A0A2N6JYD1_FISMU</name>
<keyword evidence="2" id="KW-1185">Reference proteome</keyword>
<protein>
    <submittedName>
        <fullName evidence="1">Uncharacterized protein</fullName>
    </submittedName>
</protein>
<evidence type="ECO:0000313" key="1">
    <source>
        <dbReference type="EMBL" id="PLZ85774.1"/>
    </source>
</evidence>
<gene>
    <name evidence="1" type="ORF">CEN44_21485</name>
</gene>
<organism evidence="1 2">
    <name type="scientific">Fischerella muscicola CCMEE 5323</name>
    <dbReference type="NCBI Taxonomy" id="2019572"/>
    <lineage>
        <taxon>Bacteria</taxon>
        <taxon>Bacillati</taxon>
        <taxon>Cyanobacteriota</taxon>
        <taxon>Cyanophyceae</taxon>
        <taxon>Nostocales</taxon>
        <taxon>Hapalosiphonaceae</taxon>
        <taxon>Fischerella</taxon>
    </lineage>
</organism>
<accession>A0A2N6JYD1</accession>
<dbReference type="RefSeq" id="WP_102205610.1">
    <property type="nucleotide sequence ID" value="NZ_CAWNVR010000627.1"/>
</dbReference>
<comment type="caution">
    <text evidence="1">The sequence shown here is derived from an EMBL/GenBank/DDBJ whole genome shotgun (WGS) entry which is preliminary data.</text>
</comment>
<evidence type="ECO:0000313" key="2">
    <source>
        <dbReference type="Proteomes" id="UP000235036"/>
    </source>
</evidence>
<dbReference type="Proteomes" id="UP000235036">
    <property type="component" value="Unassembled WGS sequence"/>
</dbReference>
<dbReference type="EMBL" id="NRQW01000505">
    <property type="protein sequence ID" value="PLZ85774.1"/>
    <property type="molecule type" value="Genomic_DNA"/>
</dbReference>